<name>A0A7S3QIQ7_9STRA</name>
<feature type="region of interest" description="Disordered" evidence="1">
    <location>
        <begin position="168"/>
        <end position="187"/>
    </location>
</feature>
<accession>A0A7S3QIQ7</accession>
<feature type="region of interest" description="Disordered" evidence="1">
    <location>
        <begin position="295"/>
        <end position="317"/>
    </location>
</feature>
<feature type="compositionally biased region" description="Low complexity" evidence="1">
    <location>
        <begin position="168"/>
        <end position="177"/>
    </location>
</feature>
<gene>
    <name evidence="2" type="ORF">CDEB00056_LOCUS23598</name>
</gene>
<protein>
    <submittedName>
        <fullName evidence="2">Uncharacterized protein</fullName>
    </submittedName>
</protein>
<evidence type="ECO:0000313" key="2">
    <source>
        <dbReference type="EMBL" id="CAE0478745.1"/>
    </source>
</evidence>
<dbReference type="AlphaFoldDB" id="A0A7S3QIQ7"/>
<feature type="region of interest" description="Disordered" evidence="1">
    <location>
        <begin position="1"/>
        <end position="21"/>
    </location>
</feature>
<dbReference type="EMBL" id="HBIO01030800">
    <property type="protein sequence ID" value="CAE0478745.1"/>
    <property type="molecule type" value="Transcribed_RNA"/>
</dbReference>
<reference evidence="2" key="1">
    <citation type="submission" date="2021-01" db="EMBL/GenBank/DDBJ databases">
        <authorList>
            <person name="Corre E."/>
            <person name="Pelletier E."/>
            <person name="Niang G."/>
            <person name="Scheremetjew M."/>
            <person name="Finn R."/>
            <person name="Kale V."/>
            <person name="Holt S."/>
            <person name="Cochrane G."/>
            <person name="Meng A."/>
            <person name="Brown T."/>
            <person name="Cohen L."/>
        </authorList>
    </citation>
    <scope>NUCLEOTIDE SEQUENCE</scope>
    <source>
        <strain evidence="2">MM31A-1</strain>
    </source>
</reference>
<sequence>MVPSHYPINERAHSSSTSPAHFKNSFANEMVDMESVKTIHSLEAELIRLRESTKDALQQAWEEVEILQQQCTAHLEIITQTETDLMETKRREEYWHKRCLESEKLLLQANNTNDPDSLRSLMSHEKNFISWPSIKLSRRKGTSIEDSSKRPFCENSLSSTSFYTSTSLQSSSRTISESEQEKSKELELKLSSRETAIESLERTISQHVKAMHTMQAEMQCMMETQRIKEKNAQNNFVRKESLYQKEINILQDTAQKKTVSLAGQKKKINQYKLYIGELTKELERVLTIVQKAEKSGMKLNSKPSKKKKSASMTFASS</sequence>
<proteinExistence type="predicted"/>
<organism evidence="2">
    <name type="scientific">Chaetoceros debilis</name>
    <dbReference type="NCBI Taxonomy" id="122233"/>
    <lineage>
        <taxon>Eukaryota</taxon>
        <taxon>Sar</taxon>
        <taxon>Stramenopiles</taxon>
        <taxon>Ochrophyta</taxon>
        <taxon>Bacillariophyta</taxon>
        <taxon>Coscinodiscophyceae</taxon>
        <taxon>Chaetocerotophycidae</taxon>
        <taxon>Chaetocerotales</taxon>
        <taxon>Chaetocerotaceae</taxon>
        <taxon>Chaetoceros</taxon>
    </lineage>
</organism>
<evidence type="ECO:0000256" key="1">
    <source>
        <dbReference type="SAM" id="MobiDB-lite"/>
    </source>
</evidence>